<evidence type="ECO:0000313" key="1">
    <source>
        <dbReference type="EMBL" id="TFH93921.1"/>
    </source>
</evidence>
<dbReference type="Proteomes" id="UP000297225">
    <property type="component" value="Unassembled WGS sequence"/>
</dbReference>
<dbReference type="EMBL" id="SPNC01000256">
    <property type="protein sequence ID" value="TFH93921.1"/>
    <property type="molecule type" value="Genomic_DNA"/>
</dbReference>
<proteinExistence type="predicted"/>
<organism evidence="1 2">
    <name type="scientific">Porphyromonas levii</name>
    <dbReference type="NCBI Taxonomy" id="28114"/>
    <lineage>
        <taxon>Bacteria</taxon>
        <taxon>Pseudomonadati</taxon>
        <taxon>Bacteroidota</taxon>
        <taxon>Bacteroidia</taxon>
        <taxon>Bacteroidales</taxon>
        <taxon>Porphyromonadaceae</taxon>
        <taxon>Porphyromonas</taxon>
    </lineage>
</organism>
<sequence length="260" mass="30479">MTQLNWDIQWLQQEDFIEVVTKHFQSIINCSLARNIKEFNKNIIDPIKLTFSYFVSGESKESIIHFELFRQQDKSVNNIIGRFHQDLLAQIEGAESPRAGYDIIVPERHIYAELKNKHNTMNSSSSQKTYIKMQSTILEDDKATCYLVEVVAKKSQDVKWHISLEGESRSHEKIRRISIDKFYELLTNDPLAFKKLMVWFPITIKEILEQNSDTPDIAHILTELQQNRSFFQGIYKLAFSDYQGFDSFQFKGQHILGDDF</sequence>
<reference evidence="1 2" key="1">
    <citation type="submission" date="2019-03" db="EMBL/GenBank/DDBJ databases">
        <title>Porphyromonas levii Isolated from the Uterus of Dairy Cows.</title>
        <authorList>
            <person name="Francis A.M."/>
        </authorList>
    </citation>
    <scope>NUCLEOTIDE SEQUENCE [LARGE SCALE GENOMIC DNA]</scope>
    <source>
        <strain evidence="1 2">AF5678</strain>
    </source>
</reference>
<dbReference type="GO" id="GO:0009307">
    <property type="term" value="P:DNA restriction-modification system"/>
    <property type="evidence" value="ECO:0007669"/>
    <property type="project" value="InterPro"/>
</dbReference>
<accession>A0A4Y8WLS3</accession>
<dbReference type="GO" id="GO:0003677">
    <property type="term" value="F:DNA binding"/>
    <property type="evidence" value="ECO:0007669"/>
    <property type="project" value="InterPro"/>
</dbReference>
<keyword evidence="1" id="KW-0255">Endonuclease</keyword>
<keyword evidence="1" id="KW-0378">Hydrolase</keyword>
<dbReference type="OrthoDB" id="9806692at2"/>
<evidence type="ECO:0000313" key="2">
    <source>
        <dbReference type="Proteomes" id="UP000297225"/>
    </source>
</evidence>
<comment type="caution">
    <text evidence="1">The sequence shown here is derived from an EMBL/GenBank/DDBJ whole genome shotgun (WGS) entry which is preliminary data.</text>
</comment>
<keyword evidence="2" id="KW-1185">Reference proteome</keyword>
<dbReference type="AlphaFoldDB" id="A0A4Y8WLS3"/>
<dbReference type="Pfam" id="PF09553">
    <property type="entry name" value="RE_Eco47II"/>
    <property type="match status" value="1"/>
</dbReference>
<dbReference type="RefSeq" id="WP_134849883.1">
    <property type="nucleotide sequence ID" value="NZ_CP197400.1"/>
</dbReference>
<name>A0A4Y8WLS3_9PORP</name>
<keyword evidence="1" id="KW-0540">Nuclease</keyword>
<gene>
    <name evidence="1" type="ORF">E4P47_09690</name>
</gene>
<protein>
    <submittedName>
        <fullName evidence="1">Eco47II family restriction endonuclease</fullName>
    </submittedName>
</protein>
<dbReference type="GO" id="GO:0009036">
    <property type="term" value="F:type II site-specific deoxyribonuclease activity"/>
    <property type="evidence" value="ECO:0007669"/>
    <property type="project" value="InterPro"/>
</dbReference>
<dbReference type="InterPro" id="IPR019057">
    <property type="entry name" value="Restrct_endonuc_II_Eco47II"/>
</dbReference>